<feature type="transmembrane region" description="Helical" evidence="2">
    <location>
        <begin position="166"/>
        <end position="186"/>
    </location>
</feature>
<proteinExistence type="predicted"/>
<keyword evidence="2" id="KW-0472">Membrane</keyword>
<feature type="transmembrane region" description="Helical" evidence="2">
    <location>
        <begin position="32"/>
        <end position="49"/>
    </location>
</feature>
<feature type="transmembrane region" description="Helical" evidence="2">
    <location>
        <begin position="55"/>
        <end position="74"/>
    </location>
</feature>
<protein>
    <submittedName>
        <fullName evidence="3">Uncharacterized protein</fullName>
    </submittedName>
</protein>
<sequence length="190" mass="18821">MTENVLWPAAPAGHSRPLKAAVPCGRRTARTAAALAAVALAAHALLLVTHNHGPWLTALIAAMSVACGACAVKAWRKSSAHELSSLLVMSLAMMVLHLALFIGAGGTAAGHASHHAGHAGASATAHAGHSGGVSTDALPSGAASNPSLPATEVPVPEVQSAGMQGAGMLGIAGLELAVAWSAGLALRRQR</sequence>
<feature type="transmembrane region" description="Helical" evidence="2">
    <location>
        <begin position="86"/>
        <end position="104"/>
    </location>
</feature>
<reference evidence="4" key="1">
    <citation type="journal article" date="2019" name="Int. J. Syst. Evol. Microbiol.">
        <title>The Global Catalogue of Microorganisms (GCM) 10K type strain sequencing project: providing services to taxonomists for standard genome sequencing and annotation.</title>
        <authorList>
            <consortium name="The Broad Institute Genomics Platform"/>
            <consortium name="The Broad Institute Genome Sequencing Center for Infectious Disease"/>
            <person name="Wu L."/>
            <person name="Ma J."/>
        </authorList>
    </citation>
    <scope>NUCLEOTIDE SEQUENCE [LARGE SCALE GENOMIC DNA]</scope>
    <source>
        <strain evidence="4">JCM 30742</strain>
    </source>
</reference>
<evidence type="ECO:0000313" key="3">
    <source>
        <dbReference type="EMBL" id="GAA3679497.1"/>
    </source>
</evidence>
<keyword evidence="4" id="KW-1185">Reference proteome</keyword>
<feature type="region of interest" description="Disordered" evidence="1">
    <location>
        <begin position="120"/>
        <end position="152"/>
    </location>
</feature>
<name>A0ABP7C4D0_9MICC</name>
<accession>A0ABP7C4D0</accession>
<comment type="caution">
    <text evidence="3">The sequence shown here is derived from an EMBL/GenBank/DDBJ whole genome shotgun (WGS) entry which is preliminary data.</text>
</comment>
<evidence type="ECO:0000256" key="1">
    <source>
        <dbReference type="SAM" id="MobiDB-lite"/>
    </source>
</evidence>
<dbReference type="Proteomes" id="UP001500752">
    <property type="component" value="Unassembled WGS sequence"/>
</dbReference>
<evidence type="ECO:0000313" key="4">
    <source>
        <dbReference type="Proteomes" id="UP001500752"/>
    </source>
</evidence>
<keyword evidence="2" id="KW-1133">Transmembrane helix</keyword>
<organism evidence="3 4">
    <name type="scientific">Arthrobacter ginkgonis</name>
    <dbReference type="NCBI Taxonomy" id="1630594"/>
    <lineage>
        <taxon>Bacteria</taxon>
        <taxon>Bacillati</taxon>
        <taxon>Actinomycetota</taxon>
        <taxon>Actinomycetes</taxon>
        <taxon>Micrococcales</taxon>
        <taxon>Micrococcaceae</taxon>
        <taxon>Arthrobacter</taxon>
    </lineage>
</organism>
<evidence type="ECO:0000256" key="2">
    <source>
        <dbReference type="SAM" id="Phobius"/>
    </source>
</evidence>
<dbReference type="RefSeq" id="WP_345150043.1">
    <property type="nucleotide sequence ID" value="NZ_BAABEO010000011.1"/>
</dbReference>
<dbReference type="EMBL" id="BAABEO010000011">
    <property type="protein sequence ID" value="GAA3679497.1"/>
    <property type="molecule type" value="Genomic_DNA"/>
</dbReference>
<gene>
    <name evidence="3" type="ORF">GCM10023081_17080</name>
</gene>
<keyword evidence="2" id="KW-0812">Transmembrane</keyword>